<dbReference type="AlphaFoldDB" id="A0A2G8TCH6"/>
<organism evidence="1 2">
    <name type="scientific">Massilia eurypsychrophila</name>
    <dbReference type="NCBI Taxonomy" id="1485217"/>
    <lineage>
        <taxon>Bacteria</taxon>
        <taxon>Pseudomonadati</taxon>
        <taxon>Pseudomonadota</taxon>
        <taxon>Betaproteobacteria</taxon>
        <taxon>Burkholderiales</taxon>
        <taxon>Oxalobacteraceae</taxon>
        <taxon>Telluria group</taxon>
        <taxon>Massilia</taxon>
    </lineage>
</organism>
<keyword evidence="2" id="KW-1185">Reference proteome</keyword>
<dbReference type="Proteomes" id="UP000230390">
    <property type="component" value="Unassembled WGS sequence"/>
</dbReference>
<evidence type="ECO:0000313" key="1">
    <source>
        <dbReference type="EMBL" id="PIL43732.1"/>
    </source>
</evidence>
<comment type="caution">
    <text evidence="1">The sequence shown here is derived from an EMBL/GenBank/DDBJ whole genome shotgun (WGS) entry which is preliminary data.</text>
</comment>
<protein>
    <submittedName>
        <fullName evidence="1">Uncharacterized protein</fullName>
    </submittedName>
</protein>
<dbReference type="OrthoDB" id="5456548at2"/>
<proteinExistence type="predicted"/>
<evidence type="ECO:0000313" key="2">
    <source>
        <dbReference type="Proteomes" id="UP000230390"/>
    </source>
</evidence>
<reference evidence="1 2" key="1">
    <citation type="submission" date="2017-10" db="EMBL/GenBank/DDBJ databases">
        <title>Massilia psychrophilum sp. nov., a novel purple-pigmented bacterium isolated from Tianshan glacier, Xinjiang Municipality, China.</title>
        <authorList>
            <person name="Wang H."/>
        </authorList>
    </citation>
    <scope>NUCLEOTIDE SEQUENCE [LARGE SCALE GENOMIC DNA]</scope>
    <source>
        <strain evidence="1 2">JCM 30074</strain>
    </source>
</reference>
<sequence>MQIQIDYRLTDIGWAECTVSSGERTCLVTASYESDALRNLVLAANGVLAGFSALTFRFDEEPGEFRWVITAPRHNEVQIDILQFPELWGARPDAEGISLYTSRCRPIVFAKAVADAARRVLEAHGESGYLEKWDAHPFPAAQYADLVKAIEKDGED</sequence>
<gene>
    <name evidence="1" type="ORF">CR105_17000</name>
</gene>
<accession>A0A2G8TCH6</accession>
<name>A0A2G8TCH6_9BURK</name>
<dbReference type="EMBL" id="PDOC01000011">
    <property type="protein sequence ID" value="PIL43732.1"/>
    <property type="molecule type" value="Genomic_DNA"/>
</dbReference>
<dbReference type="RefSeq" id="WP_099790318.1">
    <property type="nucleotide sequence ID" value="NZ_JBHLYV010000019.1"/>
</dbReference>